<dbReference type="EMBL" id="KI913978">
    <property type="protein sequence ID" value="ETV96051.1"/>
    <property type="molecule type" value="Genomic_DNA"/>
</dbReference>
<proteinExistence type="predicted"/>
<name>A0A024TQZ1_9STRA</name>
<accession>A0A024TQZ1</accession>
<protein>
    <submittedName>
        <fullName evidence="1">Uncharacterized protein</fullName>
    </submittedName>
</protein>
<gene>
    <name evidence="1" type="ORF">H310_10697</name>
</gene>
<dbReference type="GeneID" id="20087747"/>
<evidence type="ECO:0000313" key="1">
    <source>
        <dbReference type="EMBL" id="ETV96051.1"/>
    </source>
</evidence>
<dbReference type="VEuPathDB" id="FungiDB:H310_10697"/>
<dbReference type="RefSeq" id="XP_008875362.1">
    <property type="nucleotide sequence ID" value="XM_008877140.1"/>
</dbReference>
<organism evidence="1">
    <name type="scientific">Aphanomyces invadans</name>
    <dbReference type="NCBI Taxonomy" id="157072"/>
    <lineage>
        <taxon>Eukaryota</taxon>
        <taxon>Sar</taxon>
        <taxon>Stramenopiles</taxon>
        <taxon>Oomycota</taxon>
        <taxon>Saprolegniomycetes</taxon>
        <taxon>Saprolegniales</taxon>
        <taxon>Verrucalvaceae</taxon>
        <taxon>Aphanomyces</taxon>
    </lineage>
</organism>
<reference evidence="1" key="1">
    <citation type="submission" date="2013-12" db="EMBL/GenBank/DDBJ databases">
        <title>The Genome Sequence of Aphanomyces invadans NJM9701.</title>
        <authorList>
            <consortium name="The Broad Institute Genomics Platform"/>
            <person name="Russ C."/>
            <person name="Tyler B."/>
            <person name="van West P."/>
            <person name="Dieguez-Uribeondo J."/>
            <person name="Young S.K."/>
            <person name="Zeng Q."/>
            <person name="Gargeya S."/>
            <person name="Fitzgerald M."/>
            <person name="Abouelleil A."/>
            <person name="Alvarado L."/>
            <person name="Chapman S.B."/>
            <person name="Gainer-Dewar J."/>
            <person name="Goldberg J."/>
            <person name="Griggs A."/>
            <person name="Gujja S."/>
            <person name="Hansen M."/>
            <person name="Howarth C."/>
            <person name="Imamovic A."/>
            <person name="Ireland A."/>
            <person name="Larimer J."/>
            <person name="McCowan C."/>
            <person name="Murphy C."/>
            <person name="Pearson M."/>
            <person name="Poon T.W."/>
            <person name="Priest M."/>
            <person name="Roberts A."/>
            <person name="Saif S."/>
            <person name="Shea T."/>
            <person name="Sykes S."/>
            <person name="Wortman J."/>
            <person name="Nusbaum C."/>
            <person name="Birren B."/>
        </authorList>
    </citation>
    <scope>NUCLEOTIDE SEQUENCE [LARGE SCALE GENOMIC DNA]</scope>
    <source>
        <strain evidence="1">NJM9701</strain>
    </source>
</reference>
<sequence length="106" mass="11987">MVAASRRRLVKLLRTVLEPSAAVFIRVPFLSRRRAVQTAHGRHAPVVIVVARAALERQFVLIHKVPRGGKRVIFVFDHCCRVVYRVKRAVSSIAAVVAGVRDRRRN</sequence>
<dbReference type="AlphaFoldDB" id="A0A024TQZ1"/>